<dbReference type="InterPro" id="IPR002213">
    <property type="entry name" value="UDP_glucos_trans"/>
</dbReference>
<organism evidence="2 3">
    <name type="scientific">Nocardia aurea</name>
    <dbReference type="NCBI Taxonomy" id="2144174"/>
    <lineage>
        <taxon>Bacteria</taxon>
        <taxon>Bacillati</taxon>
        <taxon>Actinomycetota</taxon>
        <taxon>Actinomycetes</taxon>
        <taxon>Mycobacteriales</taxon>
        <taxon>Nocardiaceae</taxon>
        <taxon>Nocardia</taxon>
    </lineage>
</organism>
<dbReference type="RefSeq" id="WP_357786117.1">
    <property type="nucleotide sequence ID" value="NZ_JBFAKC010000010.1"/>
</dbReference>
<dbReference type="PANTHER" id="PTHR48050">
    <property type="entry name" value="STEROL 3-BETA-GLUCOSYLTRANSFERASE"/>
    <property type="match status" value="1"/>
</dbReference>
<accession>A0ABV3FY90</accession>
<reference evidence="2 3" key="1">
    <citation type="submission" date="2024-06" db="EMBL/GenBank/DDBJ databases">
        <title>The Natural Products Discovery Center: Release of the First 8490 Sequenced Strains for Exploring Actinobacteria Biosynthetic Diversity.</title>
        <authorList>
            <person name="Kalkreuter E."/>
            <person name="Kautsar S.A."/>
            <person name="Yang D."/>
            <person name="Bader C.D."/>
            <person name="Teijaro C.N."/>
            <person name="Fluegel L."/>
            <person name="Davis C.M."/>
            <person name="Simpson J.R."/>
            <person name="Lauterbach L."/>
            <person name="Steele A.D."/>
            <person name="Gui C."/>
            <person name="Meng S."/>
            <person name="Li G."/>
            <person name="Viehrig K."/>
            <person name="Ye F."/>
            <person name="Su P."/>
            <person name="Kiefer A.F."/>
            <person name="Nichols A."/>
            <person name="Cepeda A.J."/>
            <person name="Yan W."/>
            <person name="Fan B."/>
            <person name="Jiang Y."/>
            <person name="Adhikari A."/>
            <person name="Zheng C.-J."/>
            <person name="Schuster L."/>
            <person name="Cowan T.M."/>
            <person name="Smanski M.J."/>
            <person name="Chevrette M.G."/>
            <person name="De Carvalho L.P.S."/>
            <person name="Shen B."/>
        </authorList>
    </citation>
    <scope>NUCLEOTIDE SEQUENCE [LARGE SCALE GENOMIC DNA]</scope>
    <source>
        <strain evidence="2 3">NPDC050403</strain>
    </source>
</reference>
<evidence type="ECO:0000259" key="1">
    <source>
        <dbReference type="Pfam" id="PF06722"/>
    </source>
</evidence>
<sequence>MNSRTYLFALVDGGGTVPPELGMVRRLVERGHRVTVLADESMSADVHATGATYRPWRAAPNSASCRPEDVRYRDWECADPFELFRMLLDQQFAGPAPGYARDMTEALDAVNPDLAVCSFFAIGAMVAAQARGVPFDVPFPNTYLLPVPGMPPSGLGLRPAKGPITRLRDLALRTMVLRQWNKGVPELNVLRSSYGLPPVEEFFDQVHLARKHLVLTSAEFDFPARMPAHVRYVGAVLDDPAWATTETWSPPAGDGPLVLVALSSTFQDQTSCLQRVIDALAELPVRGYVTTGPAIDPTDLKSPGNVEVVAVAPHSQVLSHASAVITHAGHGTAVRALAAGVPVLALPHGRDQADNAIRISLRGAGITLSRKASPGKIASAVQGLLSNPEYATAAARLGEIIRRDAQAGDLIAELEEAAPRKPDSSVLA</sequence>
<dbReference type="SUPFAM" id="SSF53756">
    <property type="entry name" value="UDP-Glycosyltransferase/glycogen phosphorylase"/>
    <property type="match status" value="1"/>
</dbReference>
<gene>
    <name evidence="2" type="ORF">AB0I48_22265</name>
</gene>
<dbReference type="InterPro" id="IPR010610">
    <property type="entry name" value="EryCIII-like_C"/>
</dbReference>
<protein>
    <submittedName>
        <fullName evidence="2">Glycosyltransferase</fullName>
    </submittedName>
</protein>
<evidence type="ECO:0000313" key="3">
    <source>
        <dbReference type="Proteomes" id="UP001551695"/>
    </source>
</evidence>
<dbReference type="Gene3D" id="3.40.50.2000">
    <property type="entry name" value="Glycogen Phosphorylase B"/>
    <property type="match status" value="2"/>
</dbReference>
<keyword evidence="3" id="KW-1185">Reference proteome</keyword>
<dbReference type="PANTHER" id="PTHR48050:SF13">
    <property type="entry name" value="STEROL 3-BETA-GLUCOSYLTRANSFERASE UGT80A2"/>
    <property type="match status" value="1"/>
</dbReference>
<evidence type="ECO:0000313" key="2">
    <source>
        <dbReference type="EMBL" id="MEV0710298.1"/>
    </source>
</evidence>
<name>A0ABV3FY90_9NOCA</name>
<comment type="caution">
    <text evidence="2">The sequence shown here is derived from an EMBL/GenBank/DDBJ whole genome shotgun (WGS) entry which is preliminary data.</text>
</comment>
<dbReference type="Proteomes" id="UP001551695">
    <property type="component" value="Unassembled WGS sequence"/>
</dbReference>
<proteinExistence type="predicted"/>
<dbReference type="CDD" id="cd03784">
    <property type="entry name" value="GT1_Gtf-like"/>
    <property type="match status" value="1"/>
</dbReference>
<dbReference type="Pfam" id="PF06722">
    <property type="entry name" value="EryCIII-like_C"/>
    <property type="match status" value="1"/>
</dbReference>
<feature type="domain" description="Erythromycin biosynthesis protein CIII-like C-terminal" evidence="1">
    <location>
        <begin position="301"/>
        <end position="399"/>
    </location>
</feature>
<dbReference type="InterPro" id="IPR050426">
    <property type="entry name" value="Glycosyltransferase_28"/>
</dbReference>
<dbReference type="EMBL" id="JBFAKC010000010">
    <property type="protein sequence ID" value="MEV0710298.1"/>
    <property type="molecule type" value="Genomic_DNA"/>
</dbReference>